<dbReference type="PROSITE" id="PS51296">
    <property type="entry name" value="RIESKE"/>
    <property type="match status" value="1"/>
</dbReference>
<keyword evidence="5" id="KW-0411">Iron-sulfur</keyword>
<proteinExistence type="predicted"/>
<gene>
    <name evidence="7" type="ORF">DQG23_20165</name>
</gene>
<dbReference type="Gene3D" id="3.90.380.10">
    <property type="entry name" value="Naphthalene 1,2-dioxygenase Alpha Subunit, Chain A, domain 1"/>
    <property type="match status" value="1"/>
</dbReference>
<reference evidence="7 8" key="1">
    <citation type="journal article" date="2009" name="Int. J. Syst. Evol. Microbiol.">
        <title>Paenibacillus contaminans sp. nov., isolated from a contaminated laboratory plate.</title>
        <authorList>
            <person name="Chou J.H."/>
            <person name="Lee J.H."/>
            <person name="Lin M.C."/>
            <person name="Chang P.S."/>
            <person name="Arun A.B."/>
            <person name="Young C.C."/>
            <person name="Chen W.M."/>
        </authorList>
    </citation>
    <scope>NUCLEOTIDE SEQUENCE [LARGE SCALE GENOMIC DNA]</scope>
    <source>
        <strain evidence="7 8">CKOBP-6</strain>
    </source>
</reference>
<keyword evidence="8" id="KW-1185">Reference proteome</keyword>
<dbReference type="AlphaFoldDB" id="A0A329MIK1"/>
<dbReference type="InterPro" id="IPR050584">
    <property type="entry name" value="Cholesterol_7-desaturase"/>
</dbReference>
<dbReference type="GO" id="GO:0051537">
    <property type="term" value="F:2 iron, 2 sulfur cluster binding"/>
    <property type="evidence" value="ECO:0007669"/>
    <property type="project" value="UniProtKB-KW"/>
</dbReference>
<dbReference type="InterPro" id="IPR017941">
    <property type="entry name" value="Rieske_2Fe-2S"/>
</dbReference>
<accession>A0A329MIK1</accession>
<dbReference type="OrthoDB" id="9800776at2"/>
<dbReference type="GO" id="GO:0016705">
    <property type="term" value="F:oxidoreductase activity, acting on paired donors, with incorporation or reduction of molecular oxygen"/>
    <property type="evidence" value="ECO:0007669"/>
    <property type="project" value="UniProtKB-ARBA"/>
</dbReference>
<keyword evidence="4" id="KW-0408">Iron</keyword>
<dbReference type="InterPro" id="IPR015881">
    <property type="entry name" value="ARHD_Rieske_2Fe_2S"/>
</dbReference>
<name>A0A329MIK1_9BACL</name>
<evidence type="ECO:0000256" key="1">
    <source>
        <dbReference type="ARBA" id="ARBA00022714"/>
    </source>
</evidence>
<dbReference type="SUPFAM" id="SSF50022">
    <property type="entry name" value="ISP domain"/>
    <property type="match status" value="1"/>
</dbReference>
<dbReference type="GO" id="GO:0005737">
    <property type="term" value="C:cytoplasm"/>
    <property type="evidence" value="ECO:0007669"/>
    <property type="project" value="TreeGrafter"/>
</dbReference>
<evidence type="ECO:0000313" key="8">
    <source>
        <dbReference type="Proteomes" id="UP000250369"/>
    </source>
</evidence>
<feature type="domain" description="Rieske" evidence="6">
    <location>
        <begin position="12"/>
        <end position="115"/>
    </location>
</feature>
<dbReference type="GO" id="GO:0005506">
    <property type="term" value="F:iron ion binding"/>
    <property type="evidence" value="ECO:0007669"/>
    <property type="project" value="InterPro"/>
</dbReference>
<evidence type="ECO:0000256" key="5">
    <source>
        <dbReference type="ARBA" id="ARBA00023014"/>
    </source>
</evidence>
<dbReference type="GO" id="GO:0004497">
    <property type="term" value="F:monooxygenase activity"/>
    <property type="evidence" value="ECO:0007669"/>
    <property type="project" value="UniProtKB-ARBA"/>
</dbReference>
<dbReference type="SUPFAM" id="SSF55961">
    <property type="entry name" value="Bet v1-like"/>
    <property type="match status" value="1"/>
</dbReference>
<protein>
    <submittedName>
        <fullName evidence="7">Aromatic ring-hydroxylating dioxygenase subunit alpha</fullName>
    </submittedName>
</protein>
<keyword evidence="7" id="KW-0223">Dioxygenase</keyword>
<keyword evidence="1" id="KW-0001">2Fe-2S</keyword>
<dbReference type="RefSeq" id="WP_113032901.1">
    <property type="nucleotide sequence ID" value="NZ_QMFB01000012.1"/>
</dbReference>
<dbReference type="PANTHER" id="PTHR21266:SF60">
    <property type="entry name" value="3-KETOSTEROID-9-ALPHA-MONOOXYGENASE, OXYGENASE COMPONENT"/>
    <property type="match status" value="1"/>
</dbReference>
<dbReference type="Pfam" id="PF00355">
    <property type="entry name" value="Rieske"/>
    <property type="match status" value="1"/>
</dbReference>
<dbReference type="EMBL" id="QMFB01000012">
    <property type="protein sequence ID" value="RAV19540.1"/>
    <property type="molecule type" value="Genomic_DNA"/>
</dbReference>
<evidence type="ECO:0000313" key="7">
    <source>
        <dbReference type="EMBL" id="RAV19540.1"/>
    </source>
</evidence>
<dbReference type="Proteomes" id="UP000250369">
    <property type="component" value="Unassembled WGS sequence"/>
</dbReference>
<sequence length="325" mass="36285">MPVQDPVLRNDWIAACRAADVQERPVQVTVLGERVVVYRNAEGVHTFKDLCIHRGAALSLGCVRDGNLVCPYHAWEYDSSGACVKIPQLPPGQPIPGKARALPYACEERYGFIWINLGNNRPDAIPLPEFADASFRNVIWGPQQVEAKPPRIIENFLDVGHLAFVHEGYLGVSTHPEIGDYRVLKDGNGIRSEEISIFQPDPDGSGQAKHVYYTYEILSPLSVKFTKRDRETENLMSILLTVLPVDAASSIAFGVMSFNYETGMADEEIVRFQDMIFAQDKPIVENQKPEDLPLDLQVELSLRCDRVSIAYRQFLAERGVTLGTA</sequence>
<dbReference type="Pfam" id="PF19112">
    <property type="entry name" value="VanA_C"/>
    <property type="match status" value="1"/>
</dbReference>
<evidence type="ECO:0000256" key="4">
    <source>
        <dbReference type="ARBA" id="ARBA00023004"/>
    </source>
</evidence>
<dbReference type="Gene3D" id="2.102.10.10">
    <property type="entry name" value="Rieske [2Fe-2S] iron-sulphur domain"/>
    <property type="match status" value="1"/>
</dbReference>
<organism evidence="7 8">
    <name type="scientific">Paenibacillus contaminans</name>
    <dbReference type="NCBI Taxonomy" id="450362"/>
    <lineage>
        <taxon>Bacteria</taxon>
        <taxon>Bacillati</taxon>
        <taxon>Bacillota</taxon>
        <taxon>Bacilli</taxon>
        <taxon>Bacillales</taxon>
        <taxon>Paenibacillaceae</taxon>
        <taxon>Paenibacillus</taxon>
    </lineage>
</organism>
<dbReference type="PROSITE" id="PS00570">
    <property type="entry name" value="RING_HYDROXYL_ALPHA"/>
    <property type="match status" value="1"/>
</dbReference>
<evidence type="ECO:0000256" key="3">
    <source>
        <dbReference type="ARBA" id="ARBA00023002"/>
    </source>
</evidence>
<dbReference type="GO" id="GO:0051213">
    <property type="term" value="F:dioxygenase activity"/>
    <property type="evidence" value="ECO:0007669"/>
    <property type="project" value="UniProtKB-KW"/>
</dbReference>
<dbReference type="PANTHER" id="PTHR21266">
    <property type="entry name" value="IRON-SULFUR DOMAIN CONTAINING PROTEIN"/>
    <property type="match status" value="1"/>
</dbReference>
<dbReference type="CDD" id="cd03469">
    <property type="entry name" value="Rieske_RO_Alpha_N"/>
    <property type="match status" value="1"/>
</dbReference>
<comment type="caution">
    <text evidence="7">The sequence shown here is derived from an EMBL/GenBank/DDBJ whole genome shotgun (WGS) entry which is preliminary data.</text>
</comment>
<evidence type="ECO:0000256" key="2">
    <source>
        <dbReference type="ARBA" id="ARBA00022723"/>
    </source>
</evidence>
<evidence type="ECO:0000259" key="6">
    <source>
        <dbReference type="PROSITE" id="PS51296"/>
    </source>
</evidence>
<dbReference type="InterPro" id="IPR036922">
    <property type="entry name" value="Rieske_2Fe-2S_sf"/>
</dbReference>
<keyword evidence="3" id="KW-0560">Oxidoreductase</keyword>
<keyword evidence="2" id="KW-0479">Metal-binding</keyword>
<dbReference type="InterPro" id="IPR044043">
    <property type="entry name" value="VanA_C_cat"/>
</dbReference>